<feature type="signal peptide" evidence="2">
    <location>
        <begin position="1"/>
        <end position="21"/>
    </location>
</feature>
<keyword evidence="4" id="KW-1185">Reference proteome</keyword>
<proteinExistence type="predicted"/>
<accession>A0A078BBW3</accession>
<gene>
    <name evidence="3" type="primary">Contig8862.g9466</name>
    <name evidence="3" type="ORF">STYLEM_19888</name>
</gene>
<reference evidence="3 4" key="1">
    <citation type="submission" date="2014-06" db="EMBL/GenBank/DDBJ databases">
        <authorList>
            <person name="Swart Estienne"/>
        </authorList>
    </citation>
    <scope>NUCLEOTIDE SEQUENCE [LARGE SCALE GENOMIC DNA]</scope>
    <source>
        <strain evidence="3 4">130c</strain>
    </source>
</reference>
<sequence length="301" mass="35030">MRAEILLLLQTAAVGIVLVEGQFTLQQSYSQCSKCLSDPFKKFCFDGKSNYFCCSTVKPRKHALTQLRGDNQTILEDFCDPSYQCSNSDYTQSMTKYQFCPSDKQICKNEKPLEMYSSFPFHSNAHKTISLNRLPENYVCNYEIDLLYNEEFDDMMHLTVQNHEDVKVGISYQNKANGGNSIREIGLVSEVNCIQQSNCTKDTSGYLNYYLSNSDKAFVTVISLENSKNTQFQLEAVVASKNSSVMFFLIQTFVIWIIFLIYFKIFIRFIQDQHKEWYERKSKEEQEEVQEAKRLKEIIDF</sequence>
<keyword evidence="1" id="KW-1133">Transmembrane helix</keyword>
<dbReference type="Proteomes" id="UP000039865">
    <property type="component" value="Unassembled WGS sequence"/>
</dbReference>
<keyword evidence="2" id="KW-0732">Signal</keyword>
<evidence type="ECO:0008006" key="5">
    <source>
        <dbReference type="Google" id="ProtNLM"/>
    </source>
</evidence>
<keyword evidence="1" id="KW-0812">Transmembrane</keyword>
<keyword evidence="1" id="KW-0472">Membrane</keyword>
<dbReference type="InParanoid" id="A0A078BBW3"/>
<name>A0A078BBW3_STYLE</name>
<evidence type="ECO:0000256" key="1">
    <source>
        <dbReference type="SAM" id="Phobius"/>
    </source>
</evidence>
<evidence type="ECO:0000313" key="3">
    <source>
        <dbReference type="EMBL" id="CDW90742.1"/>
    </source>
</evidence>
<feature type="chain" id="PRO_5001729935" description="Transmembrane protein" evidence="2">
    <location>
        <begin position="22"/>
        <end position="301"/>
    </location>
</feature>
<feature type="transmembrane region" description="Helical" evidence="1">
    <location>
        <begin position="245"/>
        <end position="267"/>
    </location>
</feature>
<evidence type="ECO:0000256" key="2">
    <source>
        <dbReference type="SAM" id="SignalP"/>
    </source>
</evidence>
<protein>
    <recommendedName>
        <fullName evidence="5">Transmembrane protein</fullName>
    </recommendedName>
</protein>
<dbReference type="EMBL" id="CCKQ01018758">
    <property type="protein sequence ID" value="CDW90742.1"/>
    <property type="molecule type" value="Genomic_DNA"/>
</dbReference>
<evidence type="ECO:0000313" key="4">
    <source>
        <dbReference type="Proteomes" id="UP000039865"/>
    </source>
</evidence>
<dbReference type="AlphaFoldDB" id="A0A078BBW3"/>
<organism evidence="3 4">
    <name type="scientific">Stylonychia lemnae</name>
    <name type="common">Ciliate</name>
    <dbReference type="NCBI Taxonomy" id="5949"/>
    <lineage>
        <taxon>Eukaryota</taxon>
        <taxon>Sar</taxon>
        <taxon>Alveolata</taxon>
        <taxon>Ciliophora</taxon>
        <taxon>Intramacronucleata</taxon>
        <taxon>Spirotrichea</taxon>
        <taxon>Stichotrichia</taxon>
        <taxon>Sporadotrichida</taxon>
        <taxon>Oxytrichidae</taxon>
        <taxon>Stylonychinae</taxon>
        <taxon>Stylonychia</taxon>
    </lineage>
</organism>